<evidence type="ECO:0000259" key="8">
    <source>
        <dbReference type="Pfam" id="PF20978"/>
    </source>
</evidence>
<organism evidence="9 10">
    <name type="scientific">Aspergillus candidus</name>
    <dbReference type="NCBI Taxonomy" id="41067"/>
    <lineage>
        <taxon>Eukaryota</taxon>
        <taxon>Fungi</taxon>
        <taxon>Dikarya</taxon>
        <taxon>Ascomycota</taxon>
        <taxon>Pezizomycotina</taxon>
        <taxon>Eurotiomycetes</taxon>
        <taxon>Eurotiomycetidae</taxon>
        <taxon>Eurotiales</taxon>
        <taxon>Aspergillaceae</taxon>
        <taxon>Aspergillus</taxon>
        <taxon>Aspergillus subgen. Circumdati</taxon>
    </lineage>
</organism>
<dbReference type="Pfam" id="PF20978">
    <property type="entry name" value="Gta3"/>
    <property type="match status" value="1"/>
</dbReference>
<keyword evidence="4 7" id="KW-1133">Transmembrane helix</keyword>
<dbReference type="PANTHER" id="PTHR17920">
    <property type="entry name" value="TRANSMEMBRANE AND COILED-COIL DOMAIN-CONTAINING PROTEIN 4 TMCO4"/>
    <property type="match status" value="1"/>
</dbReference>
<comment type="similarity">
    <text evidence="2">Belongs to the TMCO4 family.</text>
</comment>
<comment type="subcellular location">
    <subcellularLocation>
        <location evidence="1">Membrane</location>
        <topology evidence="1">Multi-pass membrane protein</topology>
    </subcellularLocation>
</comment>
<dbReference type="EMBL" id="KZ559125">
    <property type="protein sequence ID" value="PLB40219.1"/>
    <property type="molecule type" value="Genomic_DNA"/>
</dbReference>
<evidence type="ECO:0000256" key="7">
    <source>
        <dbReference type="SAM" id="Phobius"/>
    </source>
</evidence>
<dbReference type="OrthoDB" id="277931at2759"/>
<dbReference type="InterPro" id="IPR007941">
    <property type="entry name" value="DUF726"/>
</dbReference>
<dbReference type="Proteomes" id="UP000234585">
    <property type="component" value="Unassembled WGS sequence"/>
</dbReference>
<proteinExistence type="inferred from homology"/>
<dbReference type="AlphaFoldDB" id="A0A2I2FHY0"/>
<dbReference type="SUPFAM" id="SSF53474">
    <property type="entry name" value="alpha/beta-Hydrolases"/>
    <property type="match status" value="1"/>
</dbReference>
<dbReference type="InterPro" id="IPR029058">
    <property type="entry name" value="AB_hydrolase_fold"/>
</dbReference>
<dbReference type="RefSeq" id="XP_024674231.1">
    <property type="nucleotide sequence ID" value="XM_024814872.1"/>
</dbReference>
<feature type="domain" description="Glutamyl-tRNA amidotransferase complex subunit Gta3" evidence="8">
    <location>
        <begin position="43"/>
        <end position="99"/>
    </location>
</feature>
<evidence type="ECO:0000313" key="10">
    <source>
        <dbReference type="Proteomes" id="UP000234585"/>
    </source>
</evidence>
<dbReference type="PANTHER" id="PTHR17920:SF22">
    <property type="entry name" value="DUF726 DOMAIN PROTEIN (AFU_ORTHOLOGUE AFUA_2G12860)"/>
    <property type="match status" value="1"/>
</dbReference>
<keyword evidence="3 7" id="KW-0812">Transmembrane</keyword>
<evidence type="ECO:0000256" key="1">
    <source>
        <dbReference type="ARBA" id="ARBA00004141"/>
    </source>
</evidence>
<dbReference type="GO" id="GO:0016020">
    <property type="term" value="C:membrane"/>
    <property type="evidence" value="ECO:0007669"/>
    <property type="project" value="UniProtKB-SubCell"/>
</dbReference>
<feature type="compositionally biased region" description="Basic and acidic residues" evidence="6">
    <location>
        <begin position="787"/>
        <end position="796"/>
    </location>
</feature>
<feature type="region of interest" description="Disordered" evidence="6">
    <location>
        <begin position="293"/>
        <end position="322"/>
    </location>
</feature>
<feature type="region of interest" description="Disordered" evidence="6">
    <location>
        <begin position="222"/>
        <end position="271"/>
    </location>
</feature>
<feature type="compositionally biased region" description="Basic and acidic residues" evidence="6">
    <location>
        <begin position="817"/>
        <end position="834"/>
    </location>
</feature>
<evidence type="ECO:0000256" key="3">
    <source>
        <dbReference type="ARBA" id="ARBA00022692"/>
    </source>
</evidence>
<accession>A0A2I2FHY0</accession>
<name>A0A2I2FHY0_ASPCN</name>
<dbReference type="Pfam" id="PF05277">
    <property type="entry name" value="DUF726"/>
    <property type="match status" value="1"/>
</dbReference>
<sequence length="871" mass="95295">MDAQCGRRFRLYSSNADSQDFEAILAKPTWSTHSLLPDKTSRTSSPSVTPEQLRHLLRLSALPQPSNKEQEKKMLEDLEDQIHFVKEIQRVDASNVEPLQSILDESPEAVKEKTIGLQQLKTAMSKEQVVGRHKRIQRIEGARNERPDGDAWDGNALGYASRTKGKFFVFGAGSEESAPKRDEQNQDLTTILDRSQRAELTILVAQITANMRHKIERNFHPSKSATYDSAGQPADDQGQKESHLQSSSSPLDNERHDSQPSSQDRKSESSALSGFDAWRDSVLLRIGQVVNKHDEDETKAEDPIGNEEDEQPLKGAAEDERSLGRLRSVYPPVDTPLSHLPEAKRLLILHALLLLLLSLEHYDARSRVLMLNVSSSLGLCIRILNGDEVKVARGLLDNALALSGNPEAAEASKKGDSSRKWKVGIASVTGAVLIGVTGGLAAPLVAAGLGTVMGGLGLGATAAAGYLGALAGSGVIVGGLFGAYGGRMTGKMIDQYAREVNDFAFIPIRGSSARPKDDKEAAQEDHRLRVTIGITGWVTEKDDFVVPWRVVGSDSEMFALRWEMEPLMRLGNAMDLLVTSAAWTAGEQIATKTVFAGLLSAVALPLTLLKVTKVVDNPFSVAKSRADKAGEVLADALIHEVQGKRSVNLMGYSLGSRVIYSCLQSLARRGAYGIVETAVLMGSPIPSDTEDWRRLRGVVNGRLVNVYSENDSVLALLYRTSSLQMGVAGLQPVENVPGVENFDVSKMISGHLRYQFLVGRILNQVGLQSIDVQEIQQQEAALRAKSRRQEAERIQNERLAGVDPDKHQVDESAAADEEARLQRQLERRTQEHLPARPRRRSTSSEGERPALPERPAVPRRPVPQSSSQNNP</sequence>
<protein>
    <submittedName>
        <fullName evidence="9">DUF726-domain-containing protein</fullName>
    </submittedName>
</protein>
<evidence type="ECO:0000256" key="5">
    <source>
        <dbReference type="ARBA" id="ARBA00023136"/>
    </source>
</evidence>
<feature type="region of interest" description="Disordered" evidence="6">
    <location>
        <begin position="786"/>
        <end position="871"/>
    </location>
</feature>
<reference evidence="9 10" key="1">
    <citation type="submission" date="2017-12" db="EMBL/GenBank/DDBJ databases">
        <authorList>
            <consortium name="DOE Joint Genome Institute"/>
            <person name="Haridas S."/>
            <person name="Kjaerbolling I."/>
            <person name="Vesth T.C."/>
            <person name="Frisvad J.C."/>
            <person name="Nybo J.L."/>
            <person name="Theobald S."/>
            <person name="Kuo A."/>
            <person name="Bowyer P."/>
            <person name="Matsuda Y."/>
            <person name="Mondo S."/>
            <person name="Lyhne E.K."/>
            <person name="Kogle M.E."/>
            <person name="Clum A."/>
            <person name="Lipzen A."/>
            <person name="Salamov A."/>
            <person name="Ngan C.Y."/>
            <person name="Daum C."/>
            <person name="Chiniquy J."/>
            <person name="Barry K."/>
            <person name="LaButti K."/>
            <person name="Simmons B.A."/>
            <person name="Magnuson J.K."/>
            <person name="Mortensen U.H."/>
            <person name="Larsen T.O."/>
            <person name="Grigoriev I.V."/>
            <person name="Baker S.E."/>
            <person name="Andersen M.R."/>
            <person name="Nordberg H.P."/>
            <person name="Cantor M.N."/>
            <person name="Hua S.X."/>
        </authorList>
    </citation>
    <scope>NUCLEOTIDE SEQUENCE [LARGE SCALE GENOMIC DNA]</scope>
    <source>
        <strain evidence="9 10">CBS 102.13</strain>
    </source>
</reference>
<feature type="transmembrane region" description="Helical" evidence="7">
    <location>
        <begin position="423"/>
        <end position="446"/>
    </location>
</feature>
<evidence type="ECO:0000256" key="2">
    <source>
        <dbReference type="ARBA" id="ARBA00009824"/>
    </source>
</evidence>
<feature type="transmembrane region" description="Helical" evidence="7">
    <location>
        <begin position="466"/>
        <end position="486"/>
    </location>
</feature>
<feature type="compositionally biased region" description="Basic and acidic residues" evidence="6">
    <location>
        <begin position="293"/>
        <end position="302"/>
    </location>
</feature>
<feature type="compositionally biased region" description="Basic and acidic residues" evidence="6">
    <location>
        <begin position="252"/>
        <end position="268"/>
    </location>
</feature>
<dbReference type="GeneID" id="36522032"/>
<dbReference type="InterPro" id="IPR049545">
    <property type="entry name" value="Gta3_dom"/>
</dbReference>
<evidence type="ECO:0000256" key="6">
    <source>
        <dbReference type="SAM" id="MobiDB-lite"/>
    </source>
</evidence>
<keyword evidence="5 7" id="KW-0472">Membrane</keyword>
<keyword evidence="10" id="KW-1185">Reference proteome</keyword>
<evidence type="ECO:0000256" key="4">
    <source>
        <dbReference type="ARBA" id="ARBA00022989"/>
    </source>
</evidence>
<evidence type="ECO:0000313" key="9">
    <source>
        <dbReference type="EMBL" id="PLB40219.1"/>
    </source>
</evidence>
<gene>
    <name evidence="9" type="ORF">BDW47DRAFT_116024</name>
</gene>